<feature type="domain" description="Replication initiation protein-like C-terminal" evidence="2">
    <location>
        <begin position="220"/>
        <end position="380"/>
    </location>
</feature>
<protein>
    <recommendedName>
        <fullName evidence="2">Replication initiation protein-like C-terminal domain-containing protein</fullName>
    </recommendedName>
</protein>
<comment type="caution">
    <text evidence="3">The sequence shown here is derived from an EMBL/GenBank/DDBJ whole genome shotgun (WGS) entry which is preliminary data.</text>
</comment>
<name>A0A1A9RL71_EIKCO</name>
<dbReference type="Proteomes" id="UP000077589">
    <property type="component" value="Unassembled WGS sequence"/>
</dbReference>
<proteinExistence type="predicted"/>
<accession>A0A1A9RL71</accession>
<feature type="compositionally biased region" description="Basic and acidic residues" evidence="1">
    <location>
        <begin position="10"/>
        <end position="23"/>
    </location>
</feature>
<dbReference type="STRING" id="539.A7P85_02100"/>
<evidence type="ECO:0000313" key="4">
    <source>
        <dbReference type="Proteomes" id="UP000077589"/>
    </source>
</evidence>
<reference evidence="4" key="1">
    <citation type="submission" date="2016-05" db="EMBL/GenBank/DDBJ databases">
        <title>Draft genome of Corynebacterium afermentans subsp. afermentans LCDC 88199T.</title>
        <authorList>
            <person name="Bernier A.-M."/>
            <person name="Bernard K."/>
        </authorList>
    </citation>
    <scope>NUCLEOTIDE SEQUENCE [LARGE SCALE GENOMIC DNA]</scope>
    <source>
        <strain evidence="4">NML04-0072</strain>
    </source>
</reference>
<feature type="region of interest" description="Disordered" evidence="1">
    <location>
        <begin position="1"/>
        <end position="66"/>
    </location>
</feature>
<dbReference type="AlphaFoldDB" id="A0A1A9RL71"/>
<dbReference type="Pfam" id="PF02486">
    <property type="entry name" value="Rep_trans"/>
    <property type="match status" value="1"/>
</dbReference>
<sequence length="470" mass="53921">MAKKHKKRVRDYSEIRHAEEAAKMKPATAKMKPAAAADGRPAAAAGAAGDNRPPRLTGGEQKTQRPLAGEQKIDWAAYQESEYFKTFVTNQRGKLIEIPLRKGREDGALIDYLTFTFRRESLIEYFKNRIIGDNEYIVVASEMLQKIFGYGLTKKMPGKGKFFYQGYYQVGPDNAPYGTLHYGGQRDTVLVDLTGTGCQAAKPGWEVRLYQFLQVAINARITRCDVAHDFFNGEYTPDQGISDHAKGLYDNHNIRPKIERRGTAWMNEDNTGKTLYIGRKGSSKLLRIYEKGKKFGDENSPWVRFEVEFRKHDCLIPIDILLYPGQYLTGAFPIGEQLFTTPASRIETKTQTVNLSFDQKEFHAKNQVGRFVRFLVDIGLPDKEIVKRLCGEENKYPKGLDPSEYDCEAIKTYYLHDEGFKPLDIDQFKMTLDNYFLDDDYQDRLSNAHRVAEALVNQQDYEHFFIQERN</sequence>
<dbReference type="RefSeq" id="WP_064087736.1">
    <property type="nucleotide sequence ID" value="NZ_LXSG01000032.1"/>
</dbReference>
<evidence type="ECO:0000256" key="1">
    <source>
        <dbReference type="SAM" id="MobiDB-lite"/>
    </source>
</evidence>
<evidence type="ECO:0000313" key="3">
    <source>
        <dbReference type="EMBL" id="OAM18892.1"/>
    </source>
</evidence>
<organism evidence="3 4">
    <name type="scientific">Eikenella corrodens</name>
    <dbReference type="NCBI Taxonomy" id="539"/>
    <lineage>
        <taxon>Bacteria</taxon>
        <taxon>Pseudomonadati</taxon>
        <taxon>Pseudomonadota</taxon>
        <taxon>Betaproteobacteria</taxon>
        <taxon>Neisseriales</taxon>
        <taxon>Neisseriaceae</taxon>
        <taxon>Eikenella</taxon>
    </lineage>
</organism>
<evidence type="ECO:0000259" key="2">
    <source>
        <dbReference type="Pfam" id="PF02486"/>
    </source>
</evidence>
<gene>
    <name evidence="3" type="ORF">A7P90_06405</name>
</gene>
<dbReference type="EMBL" id="LXSG01000032">
    <property type="protein sequence ID" value="OAM18892.1"/>
    <property type="molecule type" value="Genomic_DNA"/>
</dbReference>
<feature type="compositionally biased region" description="Low complexity" evidence="1">
    <location>
        <begin position="24"/>
        <end position="55"/>
    </location>
</feature>
<dbReference type="InterPro" id="IPR003491">
    <property type="entry name" value="REP-like_C"/>
</dbReference>
<dbReference type="OrthoDB" id="9809126at2"/>